<accession>A0A444ISS4</accession>
<sequence>MEYYKILGVEKTASAAEIKKSYRKLALKYHPDKNPDNKEAEDKFKQISEAYAVLSDE</sequence>
<evidence type="ECO:0000259" key="1">
    <source>
        <dbReference type="PROSITE" id="PS50076"/>
    </source>
</evidence>
<dbReference type="EMBL" id="MTKQ01000350">
    <property type="protein sequence ID" value="RWX43961.1"/>
    <property type="molecule type" value="Genomic_DNA"/>
</dbReference>
<reference evidence="2 3" key="1">
    <citation type="submission" date="2017-01" db="EMBL/GenBank/DDBJ databases">
        <title>The cable genome- insights into the physiology and evolution of filamentous bacteria capable of sulfide oxidation via long distance electron transfer.</title>
        <authorList>
            <person name="Schreiber L."/>
            <person name="Bjerg J.T."/>
            <person name="Boggild A."/>
            <person name="Van De Vossenberg J."/>
            <person name="Meysman F."/>
            <person name="Nielsen L.P."/>
            <person name="Schramm A."/>
            <person name="Kjeldsen K.U."/>
        </authorList>
    </citation>
    <scope>NUCLEOTIDE SEQUENCE [LARGE SCALE GENOMIC DNA]</scope>
    <source>
        <strain evidence="2">A2</strain>
    </source>
</reference>
<evidence type="ECO:0000313" key="2">
    <source>
        <dbReference type="EMBL" id="RWX43961.1"/>
    </source>
</evidence>
<dbReference type="PROSITE" id="PS50076">
    <property type="entry name" value="DNAJ_2"/>
    <property type="match status" value="1"/>
</dbReference>
<dbReference type="Pfam" id="PF00226">
    <property type="entry name" value="DnaJ"/>
    <property type="match status" value="1"/>
</dbReference>
<dbReference type="PRINTS" id="PR00625">
    <property type="entry name" value="JDOMAIN"/>
</dbReference>
<feature type="domain" description="J" evidence="1">
    <location>
        <begin position="2"/>
        <end position="57"/>
    </location>
</feature>
<dbReference type="InterPro" id="IPR036869">
    <property type="entry name" value="J_dom_sf"/>
</dbReference>
<proteinExistence type="predicted"/>
<name>A0A444ISS4_9BACT</name>
<dbReference type="AlphaFoldDB" id="A0A444ISS4"/>
<dbReference type="Gene3D" id="1.10.287.110">
    <property type="entry name" value="DnaJ domain"/>
    <property type="match status" value="1"/>
</dbReference>
<dbReference type="GO" id="GO:0051082">
    <property type="term" value="F:unfolded protein binding"/>
    <property type="evidence" value="ECO:0007669"/>
    <property type="project" value="TreeGrafter"/>
</dbReference>
<gene>
    <name evidence="2" type="ORF">VT99_13501</name>
</gene>
<evidence type="ECO:0000313" key="3">
    <source>
        <dbReference type="Proteomes" id="UP000286862"/>
    </source>
</evidence>
<dbReference type="Proteomes" id="UP000286862">
    <property type="component" value="Unassembled WGS sequence"/>
</dbReference>
<dbReference type="PANTHER" id="PTHR43948:SF10">
    <property type="entry name" value="MRJ, ISOFORM E"/>
    <property type="match status" value="1"/>
</dbReference>
<comment type="caution">
    <text evidence="2">The sequence shown here is derived from an EMBL/GenBank/DDBJ whole genome shotgun (WGS) entry which is preliminary data.</text>
</comment>
<dbReference type="CDD" id="cd06257">
    <property type="entry name" value="DnaJ"/>
    <property type="match status" value="1"/>
</dbReference>
<dbReference type="SMART" id="SM00271">
    <property type="entry name" value="DnaJ"/>
    <property type="match status" value="1"/>
</dbReference>
<dbReference type="PANTHER" id="PTHR43948">
    <property type="entry name" value="DNAJ HOMOLOG SUBFAMILY B"/>
    <property type="match status" value="1"/>
</dbReference>
<dbReference type="GO" id="GO:0044183">
    <property type="term" value="F:protein folding chaperone"/>
    <property type="evidence" value="ECO:0007669"/>
    <property type="project" value="TreeGrafter"/>
</dbReference>
<dbReference type="GO" id="GO:0005737">
    <property type="term" value="C:cytoplasm"/>
    <property type="evidence" value="ECO:0007669"/>
    <property type="project" value="TreeGrafter"/>
</dbReference>
<protein>
    <submittedName>
        <fullName evidence="2">DnaJ domain-containing protein</fullName>
    </submittedName>
</protein>
<dbReference type="InterPro" id="IPR001623">
    <property type="entry name" value="DnaJ_domain"/>
</dbReference>
<feature type="non-terminal residue" evidence="2">
    <location>
        <position position="57"/>
    </location>
</feature>
<organism evidence="2 3">
    <name type="scientific">Candidatus Electrothrix marina</name>
    <dbReference type="NCBI Taxonomy" id="1859130"/>
    <lineage>
        <taxon>Bacteria</taxon>
        <taxon>Pseudomonadati</taxon>
        <taxon>Thermodesulfobacteriota</taxon>
        <taxon>Desulfobulbia</taxon>
        <taxon>Desulfobulbales</taxon>
        <taxon>Desulfobulbaceae</taxon>
        <taxon>Candidatus Electrothrix</taxon>
    </lineage>
</organism>
<dbReference type="GO" id="GO:0051087">
    <property type="term" value="F:protein-folding chaperone binding"/>
    <property type="evidence" value="ECO:0007669"/>
    <property type="project" value="TreeGrafter"/>
</dbReference>
<dbReference type="SUPFAM" id="SSF46565">
    <property type="entry name" value="Chaperone J-domain"/>
    <property type="match status" value="1"/>
</dbReference>